<proteinExistence type="predicted"/>
<dbReference type="Proteomes" id="UP001225596">
    <property type="component" value="Unassembled WGS sequence"/>
</dbReference>
<dbReference type="SUPFAM" id="SSF52172">
    <property type="entry name" value="CheY-like"/>
    <property type="match status" value="1"/>
</dbReference>
<evidence type="ECO:0000259" key="2">
    <source>
        <dbReference type="PROSITE" id="PS50110"/>
    </source>
</evidence>
<keyword evidence="4" id="KW-1185">Reference proteome</keyword>
<evidence type="ECO:0000256" key="1">
    <source>
        <dbReference type="PROSITE-ProRule" id="PRU00169"/>
    </source>
</evidence>
<comment type="caution">
    <text evidence="3">The sequence shown here is derived from an EMBL/GenBank/DDBJ whole genome shotgun (WGS) entry which is preliminary data.</text>
</comment>
<dbReference type="PANTHER" id="PTHR43384">
    <property type="entry name" value="SEPTUM SITE-DETERMINING PROTEIN MIND HOMOLOG, CHLOROPLASTIC-RELATED"/>
    <property type="match status" value="1"/>
</dbReference>
<dbReference type="InterPro" id="IPR001789">
    <property type="entry name" value="Sig_transdc_resp-reg_receiver"/>
</dbReference>
<dbReference type="InterPro" id="IPR027417">
    <property type="entry name" value="P-loop_NTPase"/>
</dbReference>
<dbReference type="InterPro" id="IPR050625">
    <property type="entry name" value="ParA/MinD_ATPase"/>
</dbReference>
<evidence type="ECO:0000313" key="3">
    <source>
        <dbReference type="EMBL" id="MDQ9168917.1"/>
    </source>
</evidence>
<feature type="modified residue" description="4-aspartylphosphate" evidence="1">
    <location>
        <position position="54"/>
    </location>
</feature>
<feature type="domain" description="Response regulatory" evidence="2">
    <location>
        <begin position="2"/>
        <end position="119"/>
    </location>
</feature>
<organism evidence="3 4">
    <name type="scientific">Keguizhuia sedimenti</name>
    <dbReference type="NCBI Taxonomy" id="3064264"/>
    <lineage>
        <taxon>Bacteria</taxon>
        <taxon>Pseudomonadati</taxon>
        <taxon>Pseudomonadota</taxon>
        <taxon>Betaproteobacteria</taxon>
        <taxon>Burkholderiales</taxon>
        <taxon>Oxalobacteraceae</taxon>
        <taxon>Keguizhuia</taxon>
    </lineage>
</organism>
<dbReference type="SUPFAM" id="SSF52540">
    <property type="entry name" value="P-loop containing nucleoside triphosphate hydrolases"/>
    <property type="match status" value="1"/>
</dbReference>
<dbReference type="PANTHER" id="PTHR43384:SF13">
    <property type="entry name" value="SLR0110 PROTEIN"/>
    <property type="match status" value="1"/>
</dbReference>
<gene>
    <name evidence="3" type="ORF">Q8A64_00680</name>
</gene>
<dbReference type="EMBL" id="JAUYVH010000001">
    <property type="protein sequence ID" value="MDQ9168917.1"/>
    <property type="molecule type" value="Genomic_DNA"/>
</dbReference>
<protein>
    <submittedName>
        <fullName evidence="3">AAA family ATPase</fullName>
    </submittedName>
</protein>
<sequence>MKALVISKNDHLQKEIATLVARQTSPISILPLNAELAEAFRLVTAHPPDLAIIDASNMERSQLSLVEALHSQYPHTAFMLLTPDQSPDLLLRAMRAGVREVLPLPLESQGFLEALDRAGKKIKPSIKNGKVMSFISCKGGSGATFLATNFGFALSTLAQKKVLLIDLNRQFGDAALYVSDKKPAMTLHDVCAQIHRIDPEFLESSLISVTPNFGLLAASDDPAHSAHIKPEHIATILQLARHYYDFIILDIDRQIDAVAIQALDDSDVIYPVLQLTMPYIRDTTRLLNIFQSLSYPREKIQLIVNRYEKRGELRLSDVRNAVGDSMLHTIPNNYKPVSDSINQGVPLLQLARNSAVARSLTALADQYANRQLVQSGGLISRLLNSRVQTMLSNG</sequence>
<reference evidence="3 4" key="1">
    <citation type="submission" date="2023-08" db="EMBL/GenBank/DDBJ databases">
        <title>Oxalobacteraceae gen .nov., isolated from river sludge outside the plant.</title>
        <authorList>
            <person name="Zhao S.Y."/>
        </authorList>
    </citation>
    <scope>NUCLEOTIDE SEQUENCE [LARGE SCALE GENOMIC DNA]</scope>
    <source>
        <strain evidence="3 4">R-40</strain>
    </source>
</reference>
<dbReference type="Gene3D" id="3.40.50.2300">
    <property type="match status" value="1"/>
</dbReference>
<dbReference type="InterPro" id="IPR025669">
    <property type="entry name" value="AAA_dom"/>
</dbReference>
<dbReference type="RefSeq" id="WP_338434749.1">
    <property type="nucleotide sequence ID" value="NZ_JAUYVH010000001.1"/>
</dbReference>
<accession>A0ABU1BIW1</accession>
<dbReference type="PROSITE" id="PS50110">
    <property type="entry name" value="RESPONSE_REGULATORY"/>
    <property type="match status" value="1"/>
</dbReference>
<dbReference type="Gene3D" id="3.40.50.300">
    <property type="entry name" value="P-loop containing nucleotide triphosphate hydrolases"/>
    <property type="match status" value="1"/>
</dbReference>
<dbReference type="Pfam" id="PF13614">
    <property type="entry name" value="AAA_31"/>
    <property type="match status" value="1"/>
</dbReference>
<name>A0ABU1BIW1_9BURK</name>
<keyword evidence="1" id="KW-0597">Phosphoprotein</keyword>
<evidence type="ECO:0000313" key="4">
    <source>
        <dbReference type="Proteomes" id="UP001225596"/>
    </source>
</evidence>
<dbReference type="InterPro" id="IPR011006">
    <property type="entry name" value="CheY-like_superfamily"/>
</dbReference>